<protein>
    <submittedName>
        <fullName evidence="1">Uncharacterized protein</fullName>
    </submittedName>
</protein>
<proteinExistence type="predicted"/>
<reference evidence="1" key="1">
    <citation type="journal article" date="2015" name="Nature">
        <title>Complex archaea that bridge the gap between prokaryotes and eukaryotes.</title>
        <authorList>
            <person name="Spang A."/>
            <person name="Saw J.H."/>
            <person name="Jorgensen S.L."/>
            <person name="Zaremba-Niedzwiedzka K."/>
            <person name="Martijn J."/>
            <person name="Lind A.E."/>
            <person name="van Eijk R."/>
            <person name="Schleper C."/>
            <person name="Guy L."/>
            <person name="Ettema T.J."/>
        </authorList>
    </citation>
    <scope>NUCLEOTIDE SEQUENCE</scope>
</reference>
<name>A0A0F9BVL0_9ZZZZ</name>
<evidence type="ECO:0000313" key="1">
    <source>
        <dbReference type="EMBL" id="KKL25960.1"/>
    </source>
</evidence>
<organism evidence="1">
    <name type="scientific">marine sediment metagenome</name>
    <dbReference type="NCBI Taxonomy" id="412755"/>
    <lineage>
        <taxon>unclassified sequences</taxon>
        <taxon>metagenomes</taxon>
        <taxon>ecological metagenomes</taxon>
    </lineage>
</organism>
<dbReference type="EMBL" id="LAZR01036018">
    <property type="protein sequence ID" value="KKL25960.1"/>
    <property type="molecule type" value="Genomic_DNA"/>
</dbReference>
<accession>A0A0F9BVL0</accession>
<comment type="caution">
    <text evidence="1">The sequence shown here is derived from an EMBL/GenBank/DDBJ whole genome shotgun (WGS) entry which is preliminary data.</text>
</comment>
<gene>
    <name evidence="1" type="ORF">LCGC14_2400100</name>
</gene>
<sequence>MAIDRESPFNDTTEGMPPDFWRQVGLEEIDTYHGKRRDYITKVWREFTVDGANWHRVTIFEEHGVMVIEGWKVRPEKEAPVHPALTYEKPA</sequence>
<dbReference type="AlphaFoldDB" id="A0A0F9BVL0"/>